<protein>
    <recommendedName>
        <fullName evidence="8">Chemotaxis methyl-accepting receptor Tar-related ligand-binding domain-containing protein</fullName>
    </recommendedName>
</protein>
<proteinExistence type="predicted"/>
<dbReference type="Proteomes" id="UP000289555">
    <property type="component" value="Chromosome"/>
</dbReference>
<evidence type="ECO:0000313" key="10">
    <source>
        <dbReference type="Proteomes" id="UP000289555"/>
    </source>
</evidence>
<evidence type="ECO:0000256" key="6">
    <source>
        <dbReference type="ARBA" id="ARBA00023224"/>
    </source>
</evidence>
<name>A0ABM7GBC1_9GAMM</name>
<dbReference type="SUPFAM" id="SSF47170">
    <property type="entry name" value="Aspartate receptor, ligand-binding domain"/>
    <property type="match status" value="1"/>
</dbReference>
<evidence type="ECO:0000256" key="1">
    <source>
        <dbReference type="ARBA" id="ARBA00004236"/>
    </source>
</evidence>
<evidence type="ECO:0000256" key="5">
    <source>
        <dbReference type="ARBA" id="ARBA00023136"/>
    </source>
</evidence>
<dbReference type="InterPro" id="IPR003122">
    <property type="entry name" value="Tar_rcpt_lig-bd"/>
</dbReference>
<dbReference type="Pfam" id="PF02203">
    <property type="entry name" value="TarH"/>
    <property type="match status" value="1"/>
</dbReference>
<evidence type="ECO:0000256" key="4">
    <source>
        <dbReference type="ARBA" id="ARBA00022989"/>
    </source>
</evidence>
<comment type="subcellular location">
    <subcellularLocation>
        <location evidence="1">Cell membrane</location>
    </subcellularLocation>
</comment>
<dbReference type="PROSITE" id="PS51257">
    <property type="entry name" value="PROKAR_LIPOPROTEIN"/>
    <property type="match status" value="1"/>
</dbReference>
<evidence type="ECO:0000256" key="2">
    <source>
        <dbReference type="ARBA" id="ARBA00022475"/>
    </source>
</evidence>
<reference evidence="10" key="1">
    <citation type="journal article" date="2019" name="Microbiol. Resour. Announc.">
        <title>Complete Genome Sequence of Halomonas olivaria, a Moderately Halophilic Bacterium Isolated from Olive Processing Effluents, Obtained by Nanopore Sequencing.</title>
        <authorList>
            <person name="Nagata S."/>
            <person name="Ii K.M."/>
            <person name="Tsukimi T."/>
            <person name="Miura M.C."/>
            <person name="Galipon J."/>
            <person name="Arakawa K."/>
        </authorList>
    </citation>
    <scope>NUCLEOTIDE SEQUENCE [LARGE SCALE GENOMIC DNA]</scope>
    <source>
        <strain evidence="10">TYRC17</strain>
    </source>
</reference>
<keyword evidence="10" id="KW-1185">Reference proteome</keyword>
<dbReference type="Gene3D" id="1.20.120.30">
    <property type="entry name" value="Aspartate receptor, ligand-binding domain"/>
    <property type="match status" value="1"/>
</dbReference>
<keyword evidence="4 7" id="KW-1133">Transmembrane helix</keyword>
<sequence>MNRLLRNLSIHAAVVAALSCFVVLILVIAGLGVVADRDAQNNLDTLNNISGAQLNEINRADSLLNQAMLAMETASNYLMVGQTRQSNEQVDIAANRIERSERRFERFATNSFSSRRSFGKRPDGRL</sequence>
<feature type="transmembrane region" description="Helical" evidence="7">
    <location>
        <begin position="12"/>
        <end position="35"/>
    </location>
</feature>
<keyword evidence="6" id="KW-0807">Transducer</keyword>
<dbReference type="EMBL" id="AP019416">
    <property type="protein sequence ID" value="BBI47718.1"/>
    <property type="molecule type" value="Genomic_DNA"/>
</dbReference>
<evidence type="ECO:0000313" key="9">
    <source>
        <dbReference type="EMBL" id="BBI47718.1"/>
    </source>
</evidence>
<feature type="domain" description="Chemotaxis methyl-accepting receptor Tar-related ligand-binding" evidence="8">
    <location>
        <begin position="5"/>
        <end position="109"/>
    </location>
</feature>
<evidence type="ECO:0000256" key="7">
    <source>
        <dbReference type="SAM" id="Phobius"/>
    </source>
</evidence>
<keyword evidence="3 7" id="KW-0812">Transmembrane</keyword>
<gene>
    <name evidence="9" type="ORF">HORIV_01390</name>
</gene>
<keyword evidence="2" id="KW-1003">Cell membrane</keyword>
<evidence type="ECO:0000259" key="8">
    <source>
        <dbReference type="Pfam" id="PF02203"/>
    </source>
</evidence>
<organism evidence="9 10">
    <name type="scientific">Vreelandella olivaria</name>
    <dbReference type="NCBI Taxonomy" id="390919"/>
    <lineage>
        <taxon>Bacteria</taxon>
        <taxon>Pseudomonadati</taxon>
        <taxon>Pseudomonadota</taxon>
        <taxon>Gammaproteobacteria</taxon>
        <taxon>Oceanospirillales</taxon>
        <taxon>Halomonadaceae</taxon>
        <taxon>Vreelandella</taxon>
    </lineage>
</organism>
<accession>A0ABM7GBC1</accession>
<evidence type="ECO:0000256" key="3">
    <source>
        <dbReference type="ARBA" id="ARBA00022692"/>
    </source>
</evidence>
<keyword evidence="5 7" id="KW-0472">Membrane</keyword>
<dbReference type="InterPro" id="IPR035440">
    <property type="entry name" value="4HB_MCP_dom_sf"/>
</dbReference>